<dbReference type="RefSeq" id="WP_111149107.1">
    <property type="nucleotide sequence ID" value="NZ_QKRB01000057.1"/>
</dbReference>
<evidence type="ECO:0008006" key="4">
    <source>
        <dbReference type="Google" id="ProtNLM"/>
    </source>
</evidence>
<dbReference type="PROSITE" id="PS51257">
    <property type="entry name" value="PROKAR_LIPOPROTEIN"/>
    <property type="match status" value="1"/>
</dbReference>
<dbReference type="Pfam" id="PF10031">
    <property type="entry name" value="DUF2273"/>
    <property type="match status" value="1"/>
</dbReference>
<dbReference type="OrthoDB" id="1798631at2"/>
<reference evidence="2 3" key="1">
    <citation type="submission" date="2018-06" db="EMBL/GenBank/DDBJ databases">
        <title>Paenibacillus imtechensis sp. nov.</title>
        <authorList>
            <person name="Pinnaka A.K."/>
            <person name="Singh H."/>
            <person name="Kaur M."/>
        </authorList>
    </citation>
    <scope>NUCLEOTIDE SEQUENCE [LARGE SCALE GENOMIC DNA]</scope>
    <source>
        <strain evidence="2 3">SMB1</strain>
    </source>
</reference>
<dbReference type="Proteomes" id="UP000249522">
    <property type="component" value="Unassembled WGS sequence"/>
</dbReference>
<sequence>MWKEILSTYGGRIAGVAAGVFFGCIYLIAGFWDMLFFALLTFIGYYVGRLKDERTGPVFPWERLTGWLNERWRWFK</sequence>
<protein>
    <recommendedName>
        <fullName evidence="4">DUF2273 domain-containing protein</fullName>
    </recommendedName>
</protein>
<evidence type="ECO:0000313" key="2">
    <source>
        <dbReference type="EMBL" id="PZD93438.1"/>
    </source>
</evidence>
<proteinExistence type="predicted"/>
<keyword evidence="3" id="KW-1185">Reference proteome</keyword>
<dbReference type="EMBL" id="QKRB01000057">
    <property type="protein sequence ID" value="PZD93438.1"/>
    <property type="molecule type" value="Genomic_DNA"/>
</dbReference>
<keyword evidence="1" id="KW-1133">Transmembrane helix</keyword>
<gene>
    <name evidence="2" type="ORF">DNH61_22700</name>
</gene>
<dbReference type="InterPro" id="IPR018730">
    <property type="entry name" value="DUF2273"/>
</dbReference>
<evidence type="ECO:0000256" key="1">
    <source>
        <dbReference type="SAM" id="Phobius"/>
    </source>
</evidence>
<dbReference type="AlphaFoldDB" id="A0A2W1L0J6"/>
<comment type="caution">
    <text evidence="2">The sequence shown here is derived from an EMBL/GenBank/DDBJ whole genome shotgun (WGS) entry which is preliminary data.</text>
</comment>
<feature type="transmembrane region" description="Helical" evidence="1">
    <location>
        <begin position="20"/>
        <end position="47"/>
    </location>
</feature>
<name>A0A2W1L0J6_9BACL</name>
<accession>A0A2W1L0J6</accession>
<keyword evidence="1" id="KW-0472">Membrane</keyword>
<organism evidence="2 3">
    <name type="scientific">Paenibacillus sambharensis</name>
    <dbReference type="NCBI Taxonomy" id="1803190"/>
    <lineage>
        <taxon>Bacteria</taxon>
        <taxon>Bacillati</taxon>
        <taxon>Bacillota</taxon>
        <taxon>Bacilli</taxon>
        <taxon>Bacillales</taxon>
        <taxon>Paenibacillaceae</taxon>
        <taxon>Paenibacillus</taxon>
    </lineage>
</organism>
<evidence type="ECO:0000313" key="3">
    <source>
        <dbReference type="Proteomes" id="UP000249522"/>
    </source>
</evidence>
<keyword evidence="1" id="KW-0812">Transmembrane</keyword>